<name>A0AAN8GGN7_9TELE</name>
<proteinExistence type="predicted"/>
<reference evidence="2 3" key="1">
    <citation type="journal article" date="2023" name="Mol. Biol. Evol.">
        <title>Genomics of Secondarily Temperate Adaptation in the Only Non-Antarctic Icefish.</title>
        <authorList>
            <person name="Rivera-Colon A.G."/>
            <person name="Rayamajhi N."/>
            <person name="Minhas B.F."/>
            <person name="Madrigal G."/>
            <person name="Bilyk K.T."/>
            <person name="Yoon V."/>
            <person name="Hune M."/>
            <person name="Gregory S."/>
            <person name="Cheng C.H.C."/>
            <person name="Catchen J.M."/>
        </authorList>
    </citation>
    <scope>NUCLEOTIDE SEQUENCE [LARGE SCALE GENOMIC DNA]</scope>
    <source>
        <strain evidence="2">JC2023a</strain>
    </source>
</reference>
<evidence type="ECO:0000313" key="3">
    <source>
        <dbReference type="Proteomes" id="UP001335648"/>
    </source>
</evidence>
<gene>
    <name evidence="2" type="ORF">CesoFtcFv8_025375</name>
</gene>
<accession>A0AAN8GGN7</accession>
<sequence>MPSLSSDPLPPLSSELLPPLSSDPLPPLSSELLPALTFLSWPSGPHPWLRLLTTSPTELQIGRHTMPQILIHQHNALTSRTPSLPLHIPFCPFPRFSSPLIHSLCSCHFQKLSPSPSLASLTIWRLGGDWWADDRNHLPPYSGAGRHERDEPELTKPPASETKVVCSIIQTGATPTAASATLTLTNGQRNRWFVHS</sequence>
<comment type="caution">
    <text evidence="2">The sequence shown here is derived from an EMBL/GenBank/DDBJ whole genome shotgun (WGS) entry which is preliminary data.</text>
</comment>
<feature type="compositionally biased region" description="Basic and acidic residues" evidence="1">
    <location>
        <begin position="145"/>
        <end position="154"/>
    </location>
</feature>
<feature type="region of interest" description="Disordered" evidence="1">
    <location>
        <begin position="141"/>
        <end position="160"/>
    </location>
</feature>
<dbReference type="Proteomes" id="UP001335648">
    <property type="component" value="Unassembled WGS sequence"/>
</dbReference>
<dbReference type="AlphaFoldDB" id="A0AAN8GGN7"/>
<evidence type="ECO:0000256" key="1">
    <source>
        <dbReference type="SAM" id="MobiDB-lite"/>
    </source>
</evidence>
<dbReference type="EMBL" id="JAULUE010002066">
    <property type="protein sequence ID" value="KAK5877913.1"/>
    <property type="molecule type" value="Genomic_DNA"/>
</dbReference>
<protein>
    <submittedName>
        <fullName evidence="2">Uncharacterized protein</fullName>
    </submittedName>
</protein>
<organism evidence="2 3">
    <name type="scientific">Champsocephalus esox</name>
    <name type="common">pike icefish</name>
    <dbReference type="NCBI Taxonomy" id="159716"/>
    <lineage>
        <taxon>Eukaryota</taxon>
        <taxon>Metazoa</taxon>
        <taxon>Chordata</taxon>
        <taxon>Craniata</taxon>
        <taxon>Vertebrata</taxon>
        <taxon>Euteleostomi</taxon>
        <taxon>Actinopterygii</taxon>
        <taxon>Neopterygii</taxon>
        <taxon>Teleostei</taxon>
        <taxon>Neoteleostei</taxon>
        <taxon>Acanthomorphata</taxon>
        <taxon>Eupercaria</taxon>
        <taxon>Perciformes</taxon>
        <taxon>Notothenioidei</taxon>
        <taxon>Channichthyidae</taxon>
        <taxon>Champsocephalus</taxon>
    </lineage>
</organism>
<keyword evidence="3" id="KW-1185">Reference proteome</keyword>
<evidence type="ECO:0000313" key="2">
    <source>
        <dbReference type="EMBL" id="KAK5877913.1"/>
    </source>
</evidence>